<protein>
    <submittedName>
        <fullName evidence="5">Transketolase</fullName>
    </submittedName>
</protein>
<dbReference type="Pfam" id="PF00456">
    <property type="entry name" value="Transketolase_N"/>
    <property type="match status" value="1"/>
</dbReference>
<dbReference type="Gene3D" id="3.40.50.970">
    <property type="match status" value="1"/>
</dbReference>
<dbReference type="PANTHER" id="PTHR47514">
    <property type="entry name" value="TRANSKETOLASE N-TERMINAL SECTION-RELATED"/>
    <property type="match status" value="1"/>
</dbReference>
<proteinExistence type="inferred from homology"/>
<dbReference type="EMBL" id="VLKM01000010">
    <property type="protein sequence ID" value="TWH92956.1"/>
    <property type="molecule type" value="Genomic_DNA"/>
</dbReference>
<reference evidence="5 6" key="1">
    <citation type="journal article" date="2015" name="Stand. Genomic Sci.">
        <title>Genomic Encyclopedia of Bacterial and Archaeal Type Strains, Phase III: the genomes of soil and plant-associated and newly described type strains.</title>
        <authorList>
            <person name="Whitman W.B."/>
            <person name="Woyke T."/>
            <person name="Klenk H.P."/>
            <person name="Zhou Y."/>
            <person name="Lilburn T.G."/>
            <person name="Beck B.J."/>
            <person name="De Vos P."/>
            <person name="Vandamme P."/>
            <person name="Eisen J.A."/>
            <person name="Garrity G."/>
            <person name="Hugenholtz P."/>
            <person name="Kyrpides N.C."/>
        </authorList>
    </citation>
    <scope>NUCLEOTIDE SEQUENCE [LARGE SCALE GENOMIC DNA]</scope>
    <source>
        <strain evidence="5 6">CGMCC 1.6844</strain>
    </source>
</reference>
<dbReference type="PANTHER" id="PTHR47514:SF1">
    <property type="entry name" value="TRANSKETOLASE N-TERMINAL SECTION-RELATED"/>
    <property type="match status" value="1"/>
</dbReference>
<accession>A0A562KC36</accession>
<dbReference type="SUPFAM" id="SSF52518">
    <property type="entry name" value="Thiamin diphosphate-binding fold (THDP-binding)"/>
    <property type="match status" value="1"/>
</dbReference>
<evidence type="ECO:0000256" key="3">
    <source>
        <dbReference type="ARBA" id="ARBA00023052"/>
    </source>
</evidence>
<dbReference type="InterPro" id="IPR005474">
    <property type="entry name" value="Transketolase_N"/>
</dbReference>
<feature type="domain" description="Transketolase N-terminal" evidence="4">
    <location>
        <begin position="40"/>
        <end position="292"/>
    </location>
</feature>
<name>A0A562KC36_9FLAO</name>
<comment type="cofactor">
    <cofactor evidence="1">
        <name>thiamine diphosphate</name>
        <dbReference type="ChEBI" id="CHEBI:58937"/>
    </cofactor>
</comment>
<sequence>MICTTKKIKLLLHPINTYISFIMSNTQQLQDFTTQVRRDILRMVHAVNSGHPGGSLGCAEFLVTLYQDVMKRNEGFDMNGIGEDLFFLSNGHISPVFYSVLARSGYFPVAELATFRKLNSRLQGHPTTHEGLPGIRMASGSLGQGMSVAIGAAQAKKLNNDNHLVFALLGDGELQEGQNWEAIMYASAKKVDNLIATIDLNGKQIDGTTDEVLAMGSVKAKFEAFDWIVLEIKEGNNIDAIKAGLAEAKSKSGNGKPVCILLHTEMGNGVDFMMHTHAWHGKAPNDEQLAKALEQNVETLGDY</sequence>
<organism evidence="5 6">
    <name type="scientific">Flavobacterium cheniae</name>
    <dbReference type="NCBI Taxonomy" id="295428"/>
    <lineage>
        <taxon>Bacteria</taxon>
        <taxon>Pseudomonadati</taxon>
        <taxon>Bacteroidota</taxon>
        <taxon>Flavobacteriia</taxon>
        <taxon>Flavobacteriales</taxon>
        <taxon>Flavobacteriaceae</taxon>
        <taxon>Flavobacterium</taxon>
    </lineage>
</organism>
<keyword evidence="3" id="KW-0786">Thiamine pyrophosphate</keyword>
<dbReference type="CDD" id="cd02012">
    <property type="entry name" value="TPP_TK"/>
    <property type="match status" value="1"/>
</dbReference>
<dbReference type="Proteomes" id="UP000315312">
    <property type="component" value="Unassembled WGS sequence"/>
</dbReference>
<evidence type="ECO:0000313" key="6">
    <source>
        <dbReference type="Proteomes" id="UP000315312"/>
    </source>
</evidence>
<evidence type="ECO:0000313" key="5">
    <source>
        <dbReference type="EMBL" id="TWH92956.1"/>
    </source>
</evidence>
<evidence type="ECO:0000256" key="1">
    <source>
        <dbReference type="ARBA" id="ARBA00001964"/>
    </source>
</evidence>
<keyword evidence="6" id="KW-1185">Reference proteome</keyword>
<comment type="caution">
    <text evidence="5">The sequence shown here is derived from an EMBL/GenBank/DDBJ whole genome shotgun (WGS) entry which is preliminary data.</text>
</comment>
<dbReference type="AlphaFoldDB" id="A0A562KC36"/>
<gene>
    <name evidence="5" type="ORF">IP97_02279</name>
</gene>
<evidence type="ECO:0000256" key="2">
    <source>
        <dbReference type="ARBA" id="ARBA00007131"/>
    </source>
</evidence>
<comment type="similarity">
    <text evidence="2">Belongs to the transketolase family.</text>
</comment>
<evidence type="ECO:0000259" key="4">
    <source>
        <dbReference type="Pfam" id="PF00456"/>
    </source>
</evidence>
<dbReference type="InterPro" id="IPR029061">
    <property type="entry name" value="THDP-binding"/>
</dbReference>